<protein>
    <submittedName>
        <fullName evidence="1">Uncharacterized protein</fullName>
    </submittedName>
</protein>
<evidence type="ECO:0000313" key="2">
    <source>
        <dbReference type="Proteomes" id="UP000410492"/>
    </source>
</evidence>
<gene>
    <name evidence="1" type="ORF">CALMAC_LOCUS15000</name>
</gene>
<dbReference type="AlphaFoldDB" id="A0A653D711"/>
<dbReference type="Proteomes" id="UP000410492">
    <property type="component" value="Unassembled WGS sequence"/>
</dbReference>
<keyword evidence="2" id="KW-1185">Reference proteome</keyword>
<evidence type="ECO:0000313" key="1">
    <source>
        <dbReference type="EMBL" id="VEN55974.1"/>
    </source>
</evidence>
<organism evidence="1 2">
    <name type="scientific">Callosobruchus maculatus</name>
    <name type="common">Southern cowpea weevil</name>
    <name type="synonym">Pulse bruchid</name>
    <dbReference type="NCBI Taxonomy" id="64391"/>
    <lineage>
        <taxon>Eukaryota</taxon>
        <taxon>Metazoa</taxon>
        <taxon>Ecdysozoa</taxon>
        <taxon>Arthropoda</taxon>
        <taxon>Hexapoda</taxon>
        <taxon>Insecta</taxon>
        <taxon>Pterygota</taxon>
        <taxon>Neoptera</taxon>
        <taxon>Endopterygota</taxon>
        <taxon>Coleoptera</taxon>
        <taxon>Polyphaga</taxon>
        <taxon>Cucujiformia</taxon>
        <taxon>Chrysomeloidea</taxon>
        <taxon>Chrysomelidae</taxon>
        <taxon>Bruchinae</taxon>
        <taxon>Bruchini</taxon>
        <taxon>Callosobruchus</taxon>
    </lineage>
</organism>
<name>A0A653D711_CALMS</name>
<dbReference type="EMBL" id="CAACVG010010502">
    <property type="protein sequence ID" value="VEN55974.1"/>
    <property type="molecule type" value="Genomic_DNA"/>
</dbReference>
<accession>A0A653D711</accession>
<proteinExistence type="predicted"/>
<reference evidence="1 2" key="1">
    <citation type="submission" date="2019-01" db="EMBL/GenBank/DDBJ databases">
        <authorList>
            <person name="Sayadi A."/>
        </authorList>
    </citation>
    <scope>NUCLEOTIDE SEQUENCE [LARGE SCALE GENOMIC DNA]</scope>
</reference>
<sequence length="40" mass="4654">MRESVTIRPIGERQGSSPDRRLLLLLGHLKSDSCLRYLMR</sequence>